<protein>
    <submittedName>
        <fullName evidence="1">DUF2777 domain-containing protein</fullName>
    </submittedName>
</protein>
<reference evidence="1" key="1">
    <citation type="submission" date="2022-10" db="EMBL/GenBank/DDBJ databases">
        <title>Description of Fervidibacillus gen. nov. in the family Fervidibacillaceae fam. nov. with two species, Fervidibacillus albus sp. nov., and Fervidibacillus halotolerans sp. nov., isolated from tidal flat sediments.</title>
        <authorList>
            <person name="Kwon K.K."/>
            <person name="Yang S.-H."/>
        </authorList>
    </citation>
    <scope>NUCLEOTIDE SEQUENCE</scope>
    <source>
        <strain evidence="1">JCM 19140</strain>
    </source>
</reference>
<dbReference type="RefSeq" id="WP_263071636.1">
    <property type="nucleotide sequence ID" value="NZ_JAOUSF010000001.1"/>
</dbReference>
<dbReference type="InterPro" id="IPR024488">
    <property type="entry name" value="DUF2777"/>
</dbReference>
<gene>
    <name evidence="1" type="ORF">OEV98_02675</name>
</gene>
<sequence length="188" mass="22512">MRQERLHILNKQLRAYFEGTVEMINNEWIFFDNETEEAYPIENFYSKEIQVEKYNDWKKGILLDNLTIQGEQGDFKLHDQDTIKIRKTLPYSFDSLLQDLQDDAFFRFILTLNKLGFSVYDLLYCHNHLSFLLNENKEGVNFMVFDNAVQICSVNHHFQYEKKYIDRFEFTLNTGERLILQAVKPSTI</sequence>
<accession>A0AAE3IQS9</accession>
<organism evidence="1 2">
    <name type="scientific">Perspicuibacillus lycopersici</name>
    <dbReference type="NCBI Taxonomy" id="1325689"/>
    <lineage>
        <taxon>Bacteria</taxon>
        <taxon>Bacillati</taxon>
        <taxon>Bacillota</taxon>
        <taxon>Bacilli</taxon>
        <taxon>Bacillales</taxon>
        <taxon>Bacillaceae</taxon>
        <taxon>Perspicuibacillus</taxon>
    </lineage>
</organism>
<dbReference type="EMBL" id="JAOUSF010000001">
    <property type="protein sequence ID" value="MCU9612467.1"/>
    <property type="molecule type" value="Genomic_DNA"/>
</dbReference>
<evidence type="ECO:0000313" key="2">
    <source>
        <dbReference type="Proteomes" id="UP001209318"/>
    </source>
</evidence>
<comment type="caution">
    <text evidence="1">The sequence shown here is derived from an EMBL/GenBank/DDBJ whole genome shotgun (WGS) entry which is preliminary data.</text>
</comment>
<dbReference type="Pfam" id="PF10949">
    <property type="entry name" value="DUF2777"/>
    <property type="match status" value="1"/>
</dbReference>
<proteinExistence type="predicted"/>
<name>A0AAE3IQS9_9BACI</name>
<dbReference type="Proteomes" id="UP001209318">
    <property type="component" value="Unassembled WGS sequence"/>
</dbReference>
<keyword evidence="2" id="KW-1185">Reference proteome</keyword>
<dbReference type="AlphaFoldDB" id="A0AAE3IQS9"/>
<evidence type="ECO:0000313" key="1">
    <source>
        <dbReference type="EMBL" id="MCU9612467.1"/>
    </source>
</evidence>